<accession>A0ABR9V7F6</accession>
<name>A0ABR9V7F6_9CHRO</name>
<dbReference type="GO" id="GO:0005524">
    <property type="term" value="F:ATP binding"/>
    <property type="evidence" value="ECO:0007669"/>
    <property type="project" value="UniProtKB-KW"/>
</dbReference>
<dbReference type="EMBL" id="JADEWC010000056">
    <property type="protein sequence ID" value="MBE9223829.1"/>
    <property type="molecule type" value="Genomic_DNA"/>
</dbReference>
<dbReference type="NCBIfam" id="NF041813">
    <property type="entry name" value="Avs2"/>
    <property type="match status" value="1"/>
</dbReference>
<keyword evidence="2" id="KW-1185">Reference proteome</keyword>
<keyword evidence="1" id="KW-0547">Nucleotide-binding</keyword>
<organism evidence="1 2">
    <name type="scientific">Cyanobacterium stanieri LEGE 03274</name>
    <dbReference type="NCBI Taxonomy" id="1828756"/>
    <lineage>
        <taxon>Bacteria</taxon>
        <taxon>Bacillati</taxon>
        <taxon>Cyanobacteriota</taxon>
        <taxon>Cyanophyceae</taxon>
        <taxon>Oscillatoriophycideae</taxon>
        <taxon>Chroococcales</taxon>
        <taxon>Geminocystaceae</taxon>
        <taxon>Cyanobacterium</taxon>
    </lineage>
</organism>
<feature type="non-terminal residue" evidence="1">
    <location>
        <position position="1349"/>
    </location>
</feature>
<keyword evidence="1" id="KW-0067">ATP-binding</keyword>
<dbReference type="RefSeq" id="WP_193802042.1">
    <property type="nucleotide sequence ID" value="NZ_JADEWC010000056.1"/>
</dbReference>
<gene>
    <name evidence="1" type="ORF">IQ215_14120</name>
</gene>
<evidence type="ECO:0000313" key="1">
    <source>
        <dbReference type="EMBL" id="MBE9223829.1"/>
    </source>
</evidence>
<dbReference type="Proteomes" id="UP000654604">
    <property type="component" value="Unassembled WGS sequence"/>
</dbReference>
<comment type="caution">
    <text evidence="1">The sequence shown here is derived from an EMBL/GenBank/DDBJ whole genome shotgun (WGS) entry which is preliminary data.</text>
</comment>
<evidence type="ECO:0000313" key="2">
    <source>
        <dbReference type="Proteomes" id="UP000654604"/>
    </source>
</evidence>
<sequence length="1349" mass="159085">MSSNINWQNLRSWGGSQHTGFEELCCQLAAYESVPQGLNFVRKGTPDGGVECYWILPNGDEWGLQAKFFLSVGHKQWTQLDESVKTFLEKHPRMVSYTICIPLDRADPRKKEEKWFMDKWNERVEKWKNWAKEKDRTIEFIYWGEHEIFERLSSEEHRGRYFFWFNTEQFSQRWFKARLDETISDAGTRYTPELNIELPIAKLFDGLGRTKEFLDRIKIIRGEIKRSLPTINNSEPEESIQSLSTELYDKVTQLLDKLYNLDTIGINKIDFVSIKNLASESYDYAYEYIDVLKNIKSQPKDQTEKENSHGRDYNYTQHNLYELIKRISSLERFAESNEALLANLSALLLLGKGGIGKTHLLCDIAQNRTKSELPTVLLLGEKFNDTEPWSQIIRHLKLSCSEEEFLGGLESSAQAKQSKALILIDALNEGEGRKLWKKYLAGMLTTLSNYPWISIAVSVRTPYKDDVIPKSLDATKLIEETHYGFIQHEDQATKTFFHYFGIKRPSIPLLNPEFQNPLFLKLFCKGLENKGMTEVPKGFYGIKTVFDFFIDSVNEKLAQEEYLDFDEKDKPVNKAINKLAELMAKGNKQWLEREEAKSAVNNFLPSTSYHNSLFRHLVIEGLLAEDKFYQRNDQWEEGIRFTYERLSDHLIVKYLLDESQDLLKKYKDNPNEINLLPIKQYIDKLVKNKYYYYQNQGLIEAFSIQIPEIIQKELIEILPYFAQEYIFIESFIESLIWRKPESITEGTLKCINEYVVTTEGMENKLFNAFLTVSTNIDHPYNADFLHRHLKQLEMPKRDALWSIFLHYEYGEHKAVDSLVDWAWSSEDKSHIEDDAIRLCAIALAWFLTTSNRFLRDRATKGLVSILTPKIYLLNQIIPEFLDVNDLYVLERLFAVAYGCAMRSTNYDAIEDLAKNIYNWIFKDGKPIPHILLRDYARGVIEIAFSNNSNLDIDINIVRPPYNSDWLDYIPTEEDLEQYKNQSGDIEKTNSALSHISYSLSEWGDFSRYIIGTNYNSFHWTSQRLNQPIQLTTEEIYNQFVESLTEKQTKLWRKYQNVKENIEYYLILEPEKKIEIFKQEFTEKELEEAINDTIKSLKNTLGKKKTKILEESIIPYLNNKKDLNKHHFDLSIAKRWIFWKVFDLGWNIDLFGDFDSFINYRDGRTNHKAERIGKKYQWLAYHEFLARVSDNFYFKGDDWNQHDKKGYQGSWQIGIRDIDPSCLLKDTPQENLNNTNPSWWCSSNYNGWDSMPDNIEWLKSDLPSIEKMIEIIKPEDNSQWFALENYYTWKEPTPVDEDKYKYSKREIWYQIRSYIVKKEDINCLYDWACNQDFMGRWMPESHENLQIFLG</sequence>
<protein>
    <submittedName>
        <fullName evidence="1">ATP-binding protein</fullName>
    </submittedName>
</protein>
<proteinExistence type="predicted"/>
<reference evidence="1 2" key="1">
    <citation type="submission" date="2020-10" db="EMBL/GenBank/DDBJ databases">
        <authorList>
            <person name="Castelo-Branco R."/>
            <person name="Eusebio N."/>
            <person name="Adriana R."/>
            <person name="Vieira A."/>
            <person name="Brugerolle De Fraissinette N."/>
            <person name="Rezende De Castro R."/>
            <person name="Schneider M.P."/>
            <person name="Vasconcelos V."/>
            <person name="Leao P.N."/>
        </authorList>
    </citation>
    <scope>NUCLEOTIDE SEQUENCE [LARGE SCALE GENOMIC DNA]</scope>
    <source>
        <strain evidence="1 2">LEGE 03274</strain>
    </source>
</reference>